<evidence type="ECO:0000256" key="2">
    <source>
        <dbReference type="ARBA" id="ARBA00009077"/>
    </source>
</evidence>
<comment type="caution">
    <text evidence="11">The sequence shown here is derived from an EMBL/GenBank/DDBJ whole genome shotgun (WGS) entry which is preliminary data.</text>
</comment>
<dbReference type="Gene3D" id="3.40.640.10">
    <property type="entry name" value="Type I PLP-dependent aspartate aminotransferase-like (Major domain)"/>
    <property type="match status" value="1"/>
</dbReference>
<evidence type="ECO:0000313" key="11">
    <source>
        <dbReference type="EMBL" id="PFG15805.1"/>
    </source>
</evidence>
<evidence type="ECO:0000256" key="1">
    <source>
        <dbReference type="ARBA" id="ARBA00001933"/>
    </source>
</evidence>
<accession>A0A2A9CNZ5</accession>
<dbReference type="Pfam" id="PF01053">
    <property type="entry name" value="Cys_Met_Meta_PP"/>
    <property type="match status" value="1"/>
</dbReference>
<dbReference type="NCBIfam" id="TIGR02080">
    <property type="entry name" value="O_succ_thio_ly"/>
    <property type="match status" value="1"/>
</dbReference>
<dbReference type="InterPro" id="IPR015424">
    <property type="entry name" value="PyrdxlP-dep_Trfase"/>
</dbReference>
<comment type="similarity">
    <text evidence="2 9">Belongs to the trans-sulfuration enzymes family.</text>
</comment>
<name>A0A2A9CNZ5_9ACTN</name>
<feature type="region of interest" description="Disordered" evidence="10">
    <location>
        <begin position="1"/>
        <end position="29"/>
    </location>
</feature>
<dbReference type="RefSeq" id="WP_098459406.1">
    <property type="nucleotide sequence ID" value="NZ_PDJC01000001.1"/>
</dbReference>
<protein>
    <recommendedName>
        <fullName evidence="4">homocysteine desulfhydrase</fullName>
        <ecNumber evidence="4">4.4.1.2</ecNumber>
    </recommendedName>
    <alternativeName>
        <fullName evidence="5">Homocysteine desulfhydrase</fullName>
    </alternativeName>
</protein>
<dbReference type="GO" id="GO:0019346">
    <property type="term" value="P:transsulfuration"/>
    <property type="evidence" value="ECO:0007669"/>
    <property type="project" value="InterPro"/>
</dbReference>
<proteinExistence type="inferred from homology"/>
<dbReference type="Gene3D" id="3.90.1150.10">
    <property type="entry name" value="Aspartate Aminotransferase, domain 1"/>
    <property type="match status" value="1"/>
</dbReference>
<dbReference type="Proteomes" id="UP000226079">
    <property type="component" value="Unassembled WGS sequence"/>
</dbReference>
<evidence type="ECO:0000256" key="7">
    <source>
        <dbReference type="ARBA" id="ARBA00052699"/>
    </source>
</evidence>
<organism evidence="11 12">
    <name type="scientific">Propionicimonas paludicola</name>
    <dbReference type="NCBI Taxonomy" id="185243"/>
    <lineage>
        <taxon>Bacteria</taxon>
        <taxon>Bacillati</taxon>
        <taxon>Actinomycetota</taxon>
        <taxon>Actinomycetes</taxon>
        <taxon>Propionibacteriales</taxon>
        <taxon>Nocardioidaceae</taxon>
        <taxon>Propionicimonas</taxon>
    </lineage>
</organism>
<evidence type="ECO:0000313" key="12">
    <source>
        <dbReference type="Proteomes" id="UP000226079"/>
    </source>
</evidence>
<dbReference type="CDD" id="cd00614">
    <property type="entry name" value="CGS_like"/>
    <property type="match status" value="1"/>
</dbReference>
<dbReference type="InterPro" id="IPR015421">
    <property type="entry name" value="PyrdxlP-dep_Trfase_major"/>
</dbReference>
<feature type="compositionally biased region" description="Polar residues" evidence="10">
    <location>
        <begin position="1"/>
        <end position="15"/>
    </location>
</feature>
<keyword evidence="3 8" id="KW-0663">Pyridoxal phosphate</keyword>
<dbReference type="InterPro" id="IPR011821">
    <property type="entry name" value="O_succ_thio_ly"/>
</dbReference>
<dbReference type="EMBL" id="PDJC01000001">
    <property type="protein sequence ID" value="PFG15805.1"/>
    <property type="molecule type" value="Genomic_DNA"/>
</dbReference>
<evidence type="ECO:0000256" key="6">
    <source>
        <dbReference type="ARBA" id="ARBA00048780"/>
    </source>
</evidence>
<dbReference type="AlphaFoldDB" id="A0A2A9CNZ5"/>
<evidence type="ECO:0000256" key="4">
    <source>
        <dbReference type="ARBA" id="ARBA00047175"/>
    </source>
</evidence>
<dbReference type="InterPro" id="IPR054542">
    <property type="entry name" value="Cys_met_metab_PP"/>
</dbReference>
<feature type="modified residue" description="N6-(pyridoxal phosphate)lysine" evidence="8">
    <location>
        <position position="219"/>
    </location>
</feature>
<dbReference type="GO" id="GO:0018826">
    <property type="term" value="F:methionine gamma-lyase activity"/>
    <property type="evidence" value="ECO:0007669"/>
    <property type="project" value="UniProtKB-EC"/>
</dbReference>
<dbReference type="GO" id="GO:0005737">
    <property type="term" value="C:cytoplasm"/>
    <property type="evidence" value="ECO:0007669"/>
    <property type="project" value="TreeGrafter"/>
</dbReference>
<dbReference type="GO" id="GO:0019343">
    <property type="term" value="P:cysteine biosynthetic process via cystathionine"/>
    <property type="evidence" value="ECO:0007669"/>
    <property type="project" value="TreeGrafter"/>
</dbReference>
<dbReference type="GO" id="GO:0003962">
    <property type="term" value="F:cystathionine gamma-synthase activity"/>
    <property type="evidence" value="ECO:0007669"/>
    <property type="project" value="TreeGrafter"/>
</dbReference>
<dbReference type="SUPFAM" id="SSF53383">
    <property type="entry name" value="PLP-dependent transferases"/>
    <property type="match status" value="1"/>
</dbReference>
<dbReference type="PANTHER" id="PTHR11808:SF75">
    <property type="entry name" value="CYSTATHIONINE GAMMA-SYNTHASE"/>
    <property type="match status" value="1"/>
</dbReference>
<evidence type="ECO:0000256" key="8">
    <source>
        <dbReference type="PIRSR" id="PIRSR001434-2"/>
    </source>
</evidence>
<dbReference type="PANTHER" id="PTHR11808">
    <property type="entry name" value="TRANS-SULFURATION ENZYME FAMILY MEMBER"/>
    <property type="match status" value="1"/>
</dbReference>
<dbReference type="FunFam" id="3.40.640.10:FF:000046">
    <property type="entry name" value="Cystathionine gamma-lyase"/>
    <property type="match status" value="1"/>
</dbReference>
<reference evidence="11 12" key="1">
    <citation type="submission" date="2017-10" db="EMBL/GenBank/DDBJ databases">
        <title>Sequencing the genomes of 1000 actinobacteria strains.</title>
        <authorList>
            <person name="Klenk H.-P."/>
        </authorList>
    </citation>
    <scope>NUCLEOTIDE SEQUENCE [LARGE SCALE GENOMIC DNA]</scope>
    <source>
        <strain evidence="11 12">DSM 15597</strain>
    </source>
</reference>
<comment type="cofactor">
    <cofactor evidence="1 9">
        <name>pyridoxal 5'-phosphate</name>
        <dbReference type="ChEBI" id="CHEBI:597326"/>
    </cofactor>
</comment>
<evidence type="ECO:0000256" key="9">
    <source>
        <dbReference type="RuleBase" id="RU362118"/>
    </source>
</evidence>
<dbReference type="GO" id="GO:0047982">
    <property type="term" value="F:homocysteine desulfhydrase activity"/>
    <property type="evidence" value="ECO:0007669"/>
    <property type="project" value="UniProtKB-EC"/>
</dbReference>
<dbReference type="GO" id="GO:0004123">
    <property type="term" value="F:cystathionine gamma-lyase activity"/>
    <property type="evidence" value="ECO:0007669"/>
    <property type="project" value="TreeGrafter"/>
</dbReference>
<dbReference type="EC" id="4.4.1.2" evidence="4"/>
<evidence type="ECO:0000256" key="10">
    <source>
        <dbReference type="SAM" id="MobiDB-lite"/>
    </source>
</evidence>
<gene>
    <name evidence="11" type="ORF">ATK74_0325</name>
</gene>
<evidence type="ECO:0000256" key="5">
    <source>
        <dbReference type="ARBA" id="ARBA00047199"/>
    </source>
</evidence>
<comment type="catalytic activity">
    <reaction evidence="7">
        <text>L-methionine + H2O = methanethiol + 2-oxobutanoate + NH4(+)</text>
        <dbReference type="Rhea" id="RHEA:23800"/>
        <dbReference type="ChEBI" id="CHEBI:15377"/>
        <dbReference type="ChEBI" id="CHEBI:16007"/>
        <dbReference type="ChEBI" id="CHEBI:16763"/>
        <dbReference type="ChEBI" id="CHEBI:28938"/>
        <dbReference type="ChEBI" id="CHEBI:57844"/>
        <dbReference type="EC" id="4.4.1.11"/>
    </reaction>
    <physiologicalReaction direction="left-to-right" evidence="7">
        <dbReference type="Rhea" id="RHEA:23801"/>
    </physiologicalReaction>
</comment>
<dbReference type="InterPro" id="IPR015422">
    <property type="entry name" value="PyrdxlP-dep_Trfase_small"/>
</dbReference>
<comment type="catalytic activity">
    <reaction evidence="6">
        <text>L-homocysteine + H2O = 2-oxobutanoate + hydrogen sulfide + NH4(+) + H(+)</text>
        <dbReference type="Rhea" id="RHEA:14501"/>
        <dbReference type="ChEBI" id="CHEBI:15377"/>
        <dbReference type="ChEBI" id="CHEBI:15378"/>
        <dbReference type="ChEBI" id="CHEBI:16763"/>
        <dbReference type="ChEBI" id="CHEBI:28938"/>
        <dbReference type="ChEBI" id="CHEBI:29919"/>
        <dbReference type="ChEBI" id="CHEBI:58199"/>
        <dbReference type="EC" id="4.4.1.2"/>
    </reaction>
    <physiologicalReaction direction="left-to-right" evidence="6">
        <dbReference type="Rhea" id="RHEA:14502"/>
    </physiologicalReaction>
</comment>
<dbReference type="PIRSF" id="PIRSF001434">
    <property type="entry name" value="CGS"/>
    <property type="match status" value="1"/>
</dbReference>
<keyword evidence="12" id="KW-1185">Reference proteome</keyword>
<dbReference type="GO" id="GO:0009086">
    <property type="term" value="P:methionine biosynthetic process"/>
    <property type="evidence" value="ECO:0007669"/>
    <property type="project" value="UniProtKB-ARBA"/>
</dbReference>
<dbReference type="InterPro" id="IPR000277">
    <property type="entry name" value="Cys/Met-Metab_PyrdxlP-dep_enz"/>
</dbReference>
<dbReference type="GO" id="GO:0030170">
    <property type="term" value="F:pyridoxal phosphate binding"/>
    <property type="evidence" value="ECO:0007669"/>
    <property type="project" value="InterPro"/>
</dbReference>
<sequence>MSDQVPEVNNPSSDPSCPPAPGLHPSTRAVRAGLSSDPAFGAVVAPVHLSVSYEFTDPSQPGRYDYGRSGNPTRDLFGQAVADLEGGATGCVTASGMGAITTTVMGLLPANGTLLAPSDCYGGTWRLFEALRRTGRIGRIDYVDFSDTAAALAAIATGPDLVWLETPSNPLLRIADLDQLSRAAHASGALVVADNTFASPILQRPIEHGADVVVHSATKYLNGHSDVIAGVVVSADAERGAELAWWANTLGVPAGAFDSYLALRGLRTLHLRVAAAQRNAAAVAELLAGHPAVRAVHYPGLPQHPQHELAARQMDGFGAIVTFELADASAAHAFAEGLRCFCLAESLGGVESLVSLPATMTHAAMSAEAQQAAGITAGMLRLSLGVEETSDLVADVAAGLDRALSAH</sequence>
<dbReference type="PROSITE" id="PS00868">
    <property type="entry name" value="CYS_MET_METAB_PP"/>
    <property type="match status" value="1"/>
</dbReference>
<dbReference type="FunFam" id="3.90.1150.10:FF:000033">
    <property type="entry name" value="Cystathionine gamma-synthase"/>
    <property type="match status" value="1"/>
</dbReference>
<dbReference type="OrthoDB" id="9780685at2"/>
<evidence type="ECO:0000256" key="3">
    <source>
        <dbReference type="ARBA" id="ARBA00022898"/>
    </source>
</evidence>